<accession>A0A0F9W0Z8</accession>
<keyword evidence="1" id="KW-1133">Transmembrane helix</keyword>
<gene>
    <name evidence="2" type="ORF">LCGC14_0024610</name>
</gene>
<proteinExistence type="predicted"/>
<sequence>MRIKESGATVSFWQVLQSIVGAAFGVQSRRRREGDFTSSSPFPFIVGGLLFTAVFIGVLLFFVRLSLG</sequence>
<protein>
    <recommendedName>
        <fullName evidence="3">DUF2970 domain-containing protein</fullName>
    </recommendedName>
</protein>
<dbReference type="EMBL" id="LAZR01000004">
    <property type="protein sequence ID" value="KKO10976.1"/>
    <property type="molecule type" value="Genomic_DNA"/>
</dbReference>
<keyword evidence="1" id="KW-0812">Transmembrane</keyword>
<keyword evidence="1" id="KW-0472">Membrane</keyword>
<comment type="caution">
    <text evidence="2">The sequence shown here is derived from an EMBL/GenBank/DDBJ whole genome shotgun (WGS) entry which is preliminary data.</text>
</comment>
<feature type="transmembrane region" description="Helical" evidence="1">
    <location>
        <begin position="41"/>
        <end position="63"/>
    </location>
</feature>
<evidence type="ECO:0008006" key="3">
    <source>
        <dbReference type="Google" id="ProtNLM"/>
    </source>
</evidence>
<evidence type="ECO:0000313" key="2">
    <source>
        <dbReference type="EMBL" id="KKO10976.1"/>
    </source>
</evidence>
<reference evidence="2" key="1">
    <citation type="journal article" date="2015" name="Nature">
        <title>Complex archaea that bridge the gap between prokaryotes and eukaryotes.</title>
        <authorList>
            <person name="Spang A."/>
            <person name="Saw J.H."/>
            <person name="Jorgensen S.L."/>
            <person name="Zaremba-Niedzwiedzka K."/>
            <person name="Martijn J."/>
            <person name="Lind A.E."/>
            <person name="van Eijk R."/>
            <person name="Schleper C."/>
            <person name="Guy L."/>
            <person name="Ettema T.J."/>
        </authorList>
    </citation>
    <scope>NUCLEOTIDE SEQUENCE</scope>
</reference>
<dbReference type="Pfam" id="PF11174">
    <property type="entry name" value="DUF2970"/>
    <property type="match status" value="1"/>
</dbReference>
<evidence type="ECO:0000256" key="1">
    <source>
        <dbReference type="SAM" id="Phobius"/>
    </source>
</evidence>
<organism evidence="2">
    <name type="scientific">marine sediment metagenome</name>
    <dbReference type="NCBI Taxonomy" id="412755"/>
    <lineage>
        <taxon>unclassified sequences</taxon>
        <taxon>metagenomes</taxon>
        <taxon>ecological metagenomes</taxon>
    </lineage>
</organism>
<dbReference type="AlphaFoldDB" id="A0A0F9W0Z8"/>
<dbReference type="InterPro" id="IPR021344">
    <property type="entry name" value="DUF2970"/>
</dbReference>
<name>A0A0F9W0Z8_9ZZZZ</name>